<comment type="caution">
    <text evidence="9">The sequence shown here is derived from an EMBL/GenBank/DDBJ whole genome shotgun (WGS) entry which is preliminary data.</text>
</comment>
<feature type="transmembrane region" description="Helical" evidence="7">
    <location>
        <begin position="21"/>
        <end position="44"/>
    </location>
</feature>
<accession>A0ABQ3EQB4</accession>
<feature type="transmembrane region" description="Helical" evidence="7">
    <location>
        <begin position="381"/>
        <end position="402"/>
    </location>
</feature>
<dbReference type="EMBL" id="BMVP01000003">
    <property type="protein sequence ID" value="GHB51713.1"/>
    <property type="molecule type" value="Genomic_DNA"/>
</dbReference>
<organism evidence="9 10">
    <name type="scientific">Streptomyces cirratus</name>
    <dbReference type="NCBI Taxonomy" id="68187"/>
    <lineage>
        <taxon>Bacteria</taxon>
        <taxon>Bacillati</taxon>
        <taxon>Actinomycetota</taxon>
        <taxon>Actinomycetes</taxon>
        <taxon>Kitasatosporales</taxon>
        <taxon>Streptomycetaceae</taxon>
        <taxon>Streptomyces</taxon>
    </lineage>
</organism>
<keyword evidence="2" id="KW-0813">Transport</keyword>
<dbReference type="Proteomes" id="UP000642673">
    <property type="component" value="Unassembled WGS sequence"/>
</dbReference>
<dbReference type="PANTHER" id="PTHR23517">
    <property type="entry name" value="RESISTANCE PROTEIN MDTM, PUTATIVE-RELATED-RELATED"/>
    <property type="match status" value="1"/>
</dbReference>
<evidence type="ECO:0000313" key="10">
    <source>
        <dbReference type="Proteomes" id="UP000642673"/>
    </source>
</evidence>
<dbReference type="SUPFAM" id="SSF103473">
    <property type="entry name" value="MFS general substrate transporter"/>
    <property type="match status" value="1"/>
</dbReference>
<evidence type="ECO:0000256" key="6">
    <source>
        <dbReference type="ARBA" id="ARBA00023136"/>
    </source>
</evidence>
<feature type="transmembrane region" description="Helical" evidence="7">
    <location>
        <begin position="316"/>
        <end position="335"/>
    </location>
</feature>
<evidence type="ECO:0000313" key="9">
    <source>
        <dbReference type="EMBL" id="GHB51713.1"/>
    </source>
</evidence>
<feature type="transmembrane region" description="Helical" evidence="7">
    <location>
        <begin position="230"/>
        <end position="253"/>
    </location>
</feature>
<keyword evidence="4 7" id="KW-0812">Transmembrane</keyword>
<dbReference type="InterPro" id="IPR020846">
    <property type="entry name" value="MFS_dom"/>
</dbReference>
<evidence type="ECO:0000256" key="2">
    <source>
        <dbReference type="ARBA" id="ARBA00022448"/>
    </source>
</evidence>
<protein>
    <submittedName>
        <fullName evidence="9">MFS transporter</fullName>
    </submittedName>
</protein>
<proteinExistence type="predicted"/>
<keyword evidence="5 7" id="KW-1133">Transmembrane helix</keyword>
<keyword evidence="3" id="KW-1003">Cell membrane</keyword>
<dbReference type="PANTHER" id="PTHR23517:SF2">
    <property type="entry name" value="MULTIDRUG RESISTANCE PROTEIN MDTH"/>
    <property type="match status" value="1"/>
</dbReference>
<dbReference type="RefSeq" id="WP_190183853.1">
    <property type="nucleotide sequence ID" value="NZ_BMVP01000003.1"/>
</dbReference>
<evidence type="ECO:0000256" key="5">
    <source>
        <dbReference type="ARBA" id="ARBA00022989"/>
    </source>
</evidence>
<reference evidence="10" key="1">
    <citation type="journal article" date="2019" name="Int. J. Syst. Evol. Microbiol.">
        <title>The Global Catalogue of Microorganisms (GCM) 10K type strain sequencing project: providing services to taxonomists for standard genome sequencing and annotation.</title>
        <authorList>
            <consortium name="The Broad Institute Genomics Platform"/>
            <consortium name="The Broad Institute Genome Sequencing Center for Infectious Disease"/>
            <person name="Wu L."/>
            <person name="Ma J."/>
        </authorList>
    </citation>
    <scope>NUCLEOTIDE SEQUENCE [LARGE SCALE GENOMIC DNA]</scope>
    <source>
        <strain evidence="10">JCM 4738</strain>
    </source>
</reference>
<dbReference type="PROSITE" id="PS50850">
    <property type="entry name" value="MFS"/>
    <property type="match status" value="1"/>
</dbReference>
<comment type="subcellular location">
    <subcellularLocation>
        <location evidence="1">Cell membrane</location>
        <topology evidence="1">Multi-pass membrane protein</topology>
    </subcellularLocation>
</comment>
<dbReference type="Gene3D" id="1.20.1250.20">
    <property type="entry name" value="MFS general substrate transporter like domains"/>
    <property type="match status" value="2"/>
</dbReference>
<evidence type="ECO:0000256" key="4">
    <source>
        <dbReference type="ARBA" id="ARBA00022692"/>
    </source>
</evidence>
<keyword evidence="10" id="KW-1185">Reference proteome</keyword>
<feature type="transmembrane region" description="Helical" evidence="7">
    <location>
        <begin position="59"/>
        <end position="83"/>
    </location>
</feature>
<evidence type="ECO:0000256" key="7">
    <source>
        <dbReference type="SAM" id="Phobius"/>
    </source>
</evidence>
<feature type="domain" description="Major facilitator superfamily (MFS) profile" evidence="8">
    <location>
        <begin position="22"/>
        <end position="406"/>
    </location>
</feature>
<feature type="transmembrane region" description="Helical" evidence="7">
    <location>
        <begin position="355"/>
        <end position="375"/>
    </location>
</feature>
<feature type="transmembrane region" description="Helical" evidence="7">
    <location>
        <begin position="259"/>
        <end position="280"/>
    </location>
</feature>
<evidence type="ECO:0000259" key="8">
    <source>
        <dbReference type="PROSITE" id="PS50850"/>
    </source>
</evidence>
<feature type="transmembrane region" description="Helical" evidence="7">
    <location>
        <begin position="177"/>
        <end position="194"/>
    </location>
</feature>
<sequence length="428" mass="44737">MSQQTNAPRQKAGLRTNIAGLRPIAALLATVALSRSAVVLYPFYGVYLASERQGLTVDVIGLIVGMFGLGALIAGVASGALAARVREQRLAVMGLAGVAGIVVVISFTTQLWMLAGLTALWGFCYELVNPIAYTLVARVMPQAQRRFAFSAVRLAINLGMGIGPVIAGVLFNVSPGLLPWGTAIGYVVSAFILARARIAVGPASDGEQGEGAGSGDGGVQGRPGLRFWSFLAATTPIHLAYALPSTVASVYVIHTLGQSAGWASAIFAVNAFMVLTCEMALNHAMLELSRRISLLIGYACATVGFVLMGFGAHQTWLLLVATAVWTVGEMIVYPVMPDHISAITPDRLKVRNMGFYTAHFNLGVVLAPLIFLPLVQALGPVASWSLVGGVLLVGLVTTAVISNSPRIWGPEKVQAPPAPAPAPALATQ</sequence>
<dbReference type="Pfam" id="PF07690">
    <property type="entry name" value="MFS_1"/>
    <property type="match status" value="1"/>
</dbReference>
<evidence type="ECO:0000256" key="1">
    <source>
        <dbReference type="ARBA" id="ARBA00004651"/>
    </source>
</evidence>
<name>A0ABQ3EQB4_9ACTN</name>
<gene>
    <name evidence="9" type="ORF">GCM10010347_21900</name>
</gene>
<evidence type="ECO:0000256" key="3">
    <source>
        <dbReference type="ARBA" id="ARBA00022475"/>
    </source>
</evidence>
<feature type="transmembrane region" description="Helical" evidence="7">
    <location>
        <begin position="119"/>
        <end position="139"/>
    </location>
</feature>
<dbReference type="InterPro" id="IPR036259">
    <property type="entry name" value="MFS_trans_sf"/>
</dbReference>
<feature type="transmembrane region" description="Helical" evidence="7">
    <location>
        <begin position="90"/>
        <end position="113"/>
    </location>
</feature>
<feature type="transmembrane region" description="Helical" evidence="7">
    <location>
        <begin position="292"/>
        <end position="310"/>
    </location>
</feature>
<dbReference type="InterPro" id="IPR050171">
    <property type="entry name" value="MFS_Transporters"/>
</dbReference>
<feature type="transmembrane region" description="Helical" evidence="7">
    <location>
        <begin position="151"/>
        <end position="171"/>
    </location>
</feature>
<dbReference type="InterPro" id="IPR011701">
    <property type="entry name" value="MFS"/>
</dbReference>
<keyword evidence="6 7" id="KW-0472">Membrane</keyword>